<dbReference type="InterPro" id="IPR032675">
    <property type="entry name" value="LRR_dom_sf"/>
</dbReference>
<reference evidence="6" key="2">
    <citation type="submission" date="2013-12" db="EMBL/GenBank/DDBJ databases">
        <authorList>
            <person name="Yu Y."/>
            <person name="Lee S."/>
            <person name="de Baynast K."/>
            <person name="Wissotski M."/>
            <person name="Liu L."/>
            <person name="Talag J."/>
            <person name="Goicoechea J."/>
            <person name="Angelova A."/>
            <person name="Jetty R."/>
            <person name="Kudrna D."/>
            <person name="Golser W."/>
            <person name="Rivera L."/>
            <person name="Zhang J."/>
            <person name="Wing R."/>
        </authorList>
    </citation>
    <scope>NUCLEOTIDE SEQUENCE</scope>
</reference>
<dbReference type="InterPro" id="IPR055414">
    <property type="entry name" value="LRR_R13L4/SHOC2-like"/>
</dbReference>
<proteinExistence type="predicted"/>
<dbReference type="SUPFAM" id="SSF52058">
    <property type="entry name" value="L domain-like"/>
    <property type="match status" value="1"/>
</dbReference>
<evidence type="ECO:0000313" key="5">
    <source>
        <dbReference type="EnsemblPlants" id="LPERR11G06940.1"/>
    </source>
</evidence>
<evidence type="ECO:0000313" key="6">
    <source>
        <dbReference type="Proteomes" id="UP000032180"/>
    </source>
</evidence>
<protein>
    <recommendedName>
        <fullName evidence="7">NB-ARC domain-containing protein</fullName>
    </recommendedName>
</protein>
<feature type="domain" description="Disease resistance protein winged helix" evidence="3">
    <location>
        <begin position="188"/>
        <end position="225"/>
    </location>
</feature>
<dbReference type="SUPFAM" id="SSF52540">
    <property type="entry name" value="P-loop containing nucleoside triphosphate hydrolases"/>
    <property type="match status" value="1"/>
</dbReference>
<dbReference type="PANTHER" id="PTHR23155">
    <property type="entry name" value="DISEASE RESISTANCE PROTEIN RP"/>
    <property type="match status" value="1"/>
</dbReference>
<dbReference type="Gene3D" id="3.80.10.10">
    <property type="entry name" value="Ribonuclease Inhibitor"/>
    <property type="match status" value="1"/>
</dbReference>
<dbReference type="InterPro" id="IPR058922">
    <property type="entry name" value="WHD_DRP"/>
</dbReference>
<keyword evidence="6" id="KW-1185">Reference proteome</keyword>
<dbReference type="InterPro" id="IPR044974">
    <property type="entry name" value="Disease_R_plants"/>
</dbReference>
<dbReference type="GO" id="GO:0098542">
    <property type="term" value="P:defense response to other organism"/>
    <property type="evidence" value="ECO:0007669"/>
    <property type="project" value="TreeGrafter"/>
</dbReference>
<reference evidence="5 6" key="1">
    <citation type="submission" date="2012-08" db="EMBL/GenBank/DDBJ databases">
        <title>Oryza genome evolution.</title>
        <authorList>
            <person name="Wing R.A."/>
        </authorList>
    </citation>
    <scope>NUCLEOTIDE SEQUENCE</scope>
</reference>
<dbReference type="Gramene" id="LPERR11G06940.1">
    <property type="protein sequence ID" value="LPERR11G06940.1"/>
    <property type="gene ID" value="LPERR11G06940"/>
</dbReference>
<dbReference type="Pfam" id="PF23598">
    <property type="entry name" value="LRR_14"/>
    <property type="match status" value="2"/>
</dbReference>
<dbReference type="InterPro" id="IPR036388">
    <property type="entry name" value="WH-like_DNA-bd_sf"/>
</dbReference>
<evidence type="ECO:0000256" key="2">
    <source>
        <dbReference type="ARBA" id="ARBA00022821"/>
    </source>
</evidence>
<feature type="domain" description="Disease resistance R13L4/SHOC-2-like LRR" evidence="4">
    <location>
        <begin position="354"/>
        <end position="416"/>
    </location>
</feature>
<evidence type="ECO:0008006" key="7">
    <source>
        <dbReference type="Google" id="ProtNLM"/>
    </source>
</evidence>
<keyword evidence="1" id="KW-0677">Repeat</keyword>
<evidence type="ECO:0000259" key="3">
    <source>
        <dbReference type="Pfam" id="PF23559"/>
    </source>
</evidence>
<keyword evidence="2" id="KW-0611">Plant defense</keyword>
<dbReference type="Proteomes" id="UP000032180">
    <property type="component" value="Chromosome 11"/>
</dbReference>
<dbReference type="Pfam" id="PF23559">
    <property type="entry name" value="WHD_DRP"/>
    <property type="match status" value="1"/>
</dbReference>
<feature type="domain" description="Disease resistance R13L4/SHOC-2-like LRR" evidence="4">
    <location>
        <begin position="419"/>
        <end position="565"/>
    </location>
</feature>
<dbReference type="EnsemblPlants" id="LPERR11G06940.1">
    <property type="protein sequence ID" value="LPERR11G06940.1"/>
    <property type="gene ID" value="LPERR11G06940"/>
</dbReference>
<reference evidence="5" key="3">
    <citation type="submission" date="2015-04" db="UniProtKB">
        <authorList>
            <consortium name="EnsemblPlants"/>
        </authorList>
    </citation>
    <scope>IDENTIFICATION</scope>
</reference>
<accession>A0A0D9XQN0</accession>
<dbReference type="Gene3D" id="1.10.10.10">
    <property type="entry name" value="Winged helix-like DNA-binding domain superfamily/Winged helix DNA-binding domain"/>
    <property type="match status" value="1"/>
</dbReference>
<dbReference type="HOGENOM" id="CLU_447177_0_0_1"/>
<dbReference type="eggNOG" id="KOG4658">
    <property type="taxonomic scope" value="Eukaryota"/>
</dbReference>
<organism evidence="5 6">
    <name type="scientific">Leersia perrieri</name>
    <dbReference type="NCBI Taxonomy" id="77586"/>
    <lineage>
        <taxon>Eukaryota</taxon>
        <taxon>Viridiplantae</taxon>
        <taxon>Streptophyta</taxon>
        <taxon>Embryophyta</taxon>
        <taxon>Tracheophyta</taxon>
        <taxon>Spermatophyta</taxon>
        <taxon>Magnoliopsida</taxon>
        <taxon>Liliopsida</taxon>
        <taxon>Poales</taxon>
        <taxon>Poaceae</taxon>
        <taxon>BOP clade</taxon>
        <taxon>Oryzoideae</taxon>
        <taxon>Oryzeae</taxon>
        <taxon>Oryzinae</taxon>
        <taxon>Leersia</taxon>
    </lineage>
</organism>
<sequence>MAPFTLLLYVRLRKKTLRGWLGVSFDLPGEIAKKAADWWLDVRMQIHKQHREAFDSFFMLTCWTIWRERNARIFQQMFRTVESITADIKEEFFQWKAARVIMTTRIHSVAKFCCSSKEDVIYQMRPLSKIDSRKLLLTRTFDVDEKCPDQLDEIIYAILRLEVVDSILSLSYCDLPPPIKTCMLYLSIFPEDYMIDRDCLIWGWICEGFVAEKQGYTLQEIQPAYVGYDGKAGACRVHDIVLAFIVSRSIEENFVTIMDRQEMSFRHDKVRRGSFRNGQSNETVNLSHARSLYFFGSLSWMPTLLDLQVLRKISSLDQNLQGSALENNHLENIGSLIHLRYLGISLTEIDKLPLPEAIVQLKRLIYLIGNGLILPDGFGNMEALQELSGLDGFTSCNYFMEDLQNLRQLKVLAWNCLADSLCPPTCLLKKFEIEGTEGWFSKFPKWINPSLTELTKLKFSIQQMKEEDIQMVGGLPSLLALSITVQQTPKTGLRVSRSGFPSLTHLHFSDIHGPGLMFLEGALRKIEKLELKFTVEKALSAYFGFGCGIRHLSAVKHIIIWARFKLAKYFFEPMMNNGVFDVDYPRHLMESTIGYEVTVLRNHPMVEINML</sequence>
<dbReference type="InterPro" id="IPR027417">
    <property type="entry name" value="P-loop_NTPase"/>
</dbReference>
<dbReference type="AlphaFoldDB" id="A0A0D9XQN0"/>
<dbReference type="STRING" id="77586.A0A0D9XQN0"/>
<dbReference type="PANTHER" id="PTHR23155:SF1167">
    <property type="entry name" value="OS08G0412100 PROTEIN"/>
    <property type="match status" value="1"/>
</dbReference>
<evidence type="ECO:0000256" key="1">
    <source>
        <dbReference type="ARBA" id="ARBA00022737"/>
    </source>
</evidence>
<evidence type="ECO:0000259" key="4">
    <source>
        <dbReference type="Pfam" id="PF23598"/>
    </source>
</evidence>
<name>A0A0D9XQN0_9ORYZ</name>